<dbReference type="Proteomes" id="UP000541810">
    <property type="component" value="Unassembled WGS sequence"/>
</dbReference>
<evidence type="ECO:0000256" key="1">
    <source>
        <dbReference type="SAM" id="SignalP"/>
    </source>
</evidence>
<protein>
    <submittedName>
        <fullName evidence="3">Cytoskeletal protein CcmA (Bactofilin family)</fullName>
    </submittedName>
</protein>
<dbReference type="Pfam" id="PF07589">
    <property type="entry name" value="PEP-CTERM"/>
    <property type="match status" value="1"/>
</dbReference>
<organism evidence="3 4">
    <name type="scientific">Algisphaera agarilytica</name>
    <dbReference type="NCBI Taxonomy" id="1385975"/>
    <lineage>
        <taxon>Bacteria</taxon>
        <taxon>Pseudomonadati</taxon>
        <taxon>Planctomycetota</taxon>
        <taxon>Phycisphaerae</taxon>
        <taxon>Phycisphaerales</taxon>
        <taxon>Phycisphaeraceae</taxon>
        <taxon>Algisphaera</taxon>
    </lineage>
</organism>
<evidence type="ECO:0000259" key="2">
    <source>
        <dbReference type="Pfam" id="PF07589"/>
    </source>
</evidence>
<dbReference type="EMBL" id="JACHGY010000001">
    <property type="protein sequence ID" value="MBB6431559.1"/>
    <property type="molecule type" value="Genomic_DNA"/>
</dbReference>
<accession>A0A7X0HBU8</accession>
<dbReference type="InterPro" id="IPR013424">
    <property type="entry name" value="Ice-binding_C"/>
</dbReference>
<keyword evidence="4" id="KW-1185">Reference proteome</keyword>
<comment type="caution">
    <text evidence="3">The sequence shown here is derived from an EMBL/GenBank/DDBJ whole genome shotgun (WGS) entry which is preliminary data.</text>
</comment>
<name>A0A7X0HBU8_9BACT</name>
<feature type="domain" description="Ice-binding protein C-terminal" evidence="2">
    <location>
        <begin position="355"/>
        <end position="376"/>
    </location>
</feature>
<evidence type="ECO:0000313" key="3">
    <source>
        <dbReference type="EMBL" id="MBB6431559.1"/>
    </source>
</evidence>
<feature type="chain" id="PRO_5030947543" evidence="1">
    <location>
        <begin position="26"/>
        <end position="379"/>
    </location>
</feature>
<dbReference type="AlphaFoldDB" id="A0A7X0HBU8"/>
<keyword evidence="1" id="KW-0732">Signal</keyword>
<gene>
    <name evidence="3" type="ORF">HNQ40_003365</name>
</gene>
<reference evidence="3 4" key="1">
    <citation type="submission" date="2020-08" db="EMBL/GenBank/DDBJ databases">
        <title>Genomic Encyclopedia of Type Strains, Phase IV (KMG-IV): sequencing the most valuable type-strain genomes for metagenomic binning, comparative biology and taxonomic classification.</title>
        <authorList>
            <person name="Goeker M."/>
        </authorList>
    </citation>
    <scope>NUCLEOTIDE SEQUENCE [LARGE SCALE GENOMIC DNA]</scope>
    <source>
        <strain evidence="3 4">DSM 103725</strain>
    </source>
</reference>
<dbReference type="RefSeq" id="WP_184679016.1">
    <property type="nucleotide sequence ID" value="NZ_JACHGY010000001.1"/>
</dbReference>
<proteinExistence type="predicted"/>
<dbReference type="NCBIfam" id="TIGR02595">
    <property type="entry name" value="PEP_CTERM"/>
    <property type="match status" value="1"/>
</dbReference>
<evidence type="ECO:0000313" key="4">
    <source>
        <dbReference type="Proteomes" id="UP000541810"/>
    </source>
</evidence>
<sequence length="379" mass="37703">MSVLSIVFRASAVACALSLSFSSIGQTFTLDLDGVSLYAGGTLDLGSFASVEGGAVVAVGDVTGSLDVDSIYGEGALTSDGFDNSRGEIFFNGSISGVGGPGSVLDGPVTSATGSITIGGSTTVNGDVSAGGNFSQTFSFGVINGNVAAGGDVAVDGTVNGNVTHGGTLTLGTFADVTGTTAPGGPVTPTPFAAPDLAPSSGLSAGIVDINLTTFEDITLAPGTYGSLNFDSGNTVSLSAGTYVFADIVSSFNLNELAFDTSGGEIFINIDSMDTTLDLIQSINGVDLFTGLMPDPALAELITLEAEGSLTLNSDFYGTVLVPDGDLELGTFSELTGRALVGGDVTLGNSTAILAVPEPSSALLVLGALGVVARRRARR</sequence>
<feature type="signal peptide" evidence="1">
    <location>
        <begin position="1"/>
        <end position="25"/>
    </location>
</feature>